<dbReference type="OrthoDB" id="2039442at2"/>
<proteinExistence type="predicted"/>
<comment type="caution">
    <text evidence="6">The sequence shown here is derived from an EMBL/GenBank/DDBJ whole genome shotgun (WGS) entry which is preliminary data.</text>
</comment>
<dbReference type="STRING" id="1324314.BVG16_24125"/>
<gene>
    <name evidence="6" type="ORF">BVG16_24125</name>
</gene>
<keyword evidence="7" id="KW-1185">Reference proteome</keyword>
<evidence type="ECO:0000256" key="2">
    <source>
        <dbReference type="ARBA" id="ARBA00022692"/>
    </source>
</evidence>
<accession>A0A1T2X2Y6</accession>
<evidence type="ECO:0000256" key="5">
    <source>
        <dbReference type="SAM" id="Phobius"/>
    </source>
</evidence>
<reference evidence="6 7" key="1">
    <citation type="submission" date="2017-01" db="EMBL/GenBank/DDBJ databases">
        <title>Genome analysis of Paenibacillus selenitrireducens ES3-24.</title>
        <authorList>
            <person name="Xu D."/>
            <person name="Yao R."/>
            <person name="Zheng S."/>
        </authorList>
    </citation>
    <scope>NUCLEOTIDE SEQUENCE [LARGE SCALE GENOMIC DNA]</scope>
    <source>
        <strain evidence="6 7">ES3-24</strain>
    </source>
</reference>
<comment type="subcellular location">
    <subcellularLocation>
        <location evidence="1">Membrane</location>
        <topology evidence="1">Multi-pass membrane protein</topology>
    </subcellularLocation>
</comment>
<feature type="transmembrane region" description="Helical" evidence="5">
    <location>
        <begin position="57"/>
        <end position="74"/>
    </location>
</feature>
<sequence>MIHGFSTLHPRLCFAYFAVLLLACMMYTHPVYSVLTLIGIVVLNLSLDGGRALKKGIKGYLIIAIIIFVSNPLFSSRGATILGYVFDRPITLESIAYGALFALSLLNILLAFVAYNLVITPEKLLYLLTPIAPRTAFIITVTLRFVPLLTRRLKQIMTVQRVLGYLHPRANKRHLMREGMETLHTLISWSLEEALQTASSMRARGYGIGKRTSSVSYPMDRRDILVFWIMVVTGANIVIGGLFGVNRFQVYPRLQSLEWSPQLWLHLICYLIFVFIPIVMNGKEELLWRTIKSKM</sequence>
<organism evidence="6 7">
    <name type="scientific">Paenibacillus selenitireducens</name>
    <dbReference type="NCBI Taxonomy" id="1324314"/>
    <lineage>
        <taxon>Bacteria</taxon>
        <taxon>Bacillati</taxon>
        <taxon>Bacillota</taxon>
        <taxon>Bacilli</taxon>
        <taxon>Bacillales</taxon>
        <taxon>Paenibacillaceae</taxon>
        <taxon>Paenibacillus</taxon>
    </lineage>
</organism>
<feature type="transmembrane region" description="Helical" evidence="5">
    <location>
        <begin position="12"/>
        <end position="45"/>
    </location>
</feature>
<name>A0A1T2X2Y6_9BACL</name>
<evidence type="ECO:0000256" key="4">
    <source>
        <dbReference type="ARBA" id="ARBA00023136"/>
    </source>
</evidence>
<feature type="transmembrane region" description="Helical" evidence="5">
    <location>
        <begin position="263"/>
        <end position="282"/>
    </location>
</feature>
<dbReference type="EMBL" id="MSZX01000011">
    <property type="protein sequence ID" value="OPA74222.1"/>
    <property type="molecule type" value="Genomic_DNA"/>
</dbReference>
<protein>
    <submittedName>
        <fullName evidence="6">Uncharacterized protein</fullName>
    </submittedName>
</protein>
<dbReference type="GO" id="GO:0005886">
    <property type="term" value="C:plasma membrane"/>
    <property type="evidence" value="ECO:0007669"/>
    <property type="project" value="UniProtKB-ARBA"/>
</dbReference>
<dbReference type="Proteomes" id="UP000190188">
    <property type="component" value="Unassembled WGS sequence"/>
</dbReference>
<evidence type="ECO:0000256" key="1">
    <source>
        <dbReference type="ARBA" id="ARBA00004141"/>
    </source>
</evidence>
<dbReference type="Pfam" id="PF02361">
    <property type="entry name" value="CbiQ"/>
    <property type="match status" value="1"/>
</dbReference>
<keyword evidence="4 5" id="KW-0472">Membrane</keyword>
<feature type="transmembrane region" description="Helical" evidence="5">
    <location>
        <begin position="224"/>
        <end position="243"/>
    </location>
</feature>
<keyword evidence="2 5" id="KW-0812">Transmembrane</keyword>
<dbReference type="InterPro" id="IPR003339">
    <property type="entry name" value="ABC/ECF_trnsptr_transmembrane"/>
</dbReference>
<evidence type="ECO:0000313" key="7">
    <source>
        <dbReference type="Proteomes" id="UP000190188"/>
    </source>
</evidence>
<dbReference type="CDD" id="cd16914">
    <property type="entry name" value="EcfT"/>
    <property type="match status" value="1"/>
</dbReference>
<evidence type="ECO:0000256" key="3">
    <source>
        <dbReference type="ARBA" id="ARBA00022989"/>
    </source>
</evidence>
<keyword evidence="3 5" id="KW-1133">Transmembrane helix</keyword>
<feature type="transmembrane region" description="Helical" evidence="5">
    <location>
        <begin position="95"/>
        <end position="118"/>
    </location>
</feature>
<evidence type="ECO:0000313" key="6">
    <source>
        <dbReference type="EMBL" id="OPA74222.1"/>
    </source>
</evidence>
<dbReference type="AlphaFoldDB" id="A0A1T2X2Y6"/>